<accession>A0A6N4RC41</accession>
<dbReference type="Gene3D" id="3.90.79.10">
    <property type="entry name" value="Nucleoside Triphosphate Pyrophosphohydrolase"/>
    <property type="match status" value="1"/>
</dbReference>
<feature type="domain" description="Nudix hydrolase" evidence="3">
    <location>
        <begin position="20"/>
        <end position="157"/>
    </location>
</feature>
<sequence length="164" mass="18251">MGFVGSYVWKLRQALGSQRILIAGVNAMILNAEDKIWLGKRLSGGEWCYMGGSVEIGQSLMDAVIAETYEETGLQTMPDDWTYAGVHSHPQETFYTYPGGDEVQAVNHLFFMRYEGTLQNGADEEHSEFGLFDLDNLPSPMKPDAVPAIKLLKAFLQTGKVQVR</sequence>
<dbReference type="SUPFAM" id="SSF55811">
    <property type="entry name" value="Nudix"/>
    <property type="match status" value="1"/>
</dbReference>
<evidence type="ECO:0000256" key="1">
    <source>
        <dbReference type="ARBA" id="ARBA00001946"/>
    </source>
</evidence>
<evidence type="ECO:0000259" key="3">
    <source>
        <dbReference type="PROSITE" id="PS51462"/>
    </source>
</evidence>
<dbReference type="Pfam" id="PF00293">
    <property type="entry name" value="NUDIX"/>
    <property type="match status" value="1"/>
</dbReference>
<reference evidence="4 5" key="1">
    <citation type="journal article" date="2017" name="Nat. Commun.">
        <title>In situ click chemistry generation of cyclooxygenase-2 inhibitors.</title>
        <authorList>
            <person name="Bhardwaj A."/>
            <person name="Kaur J."/>
            <person name="Wuest M."/>
            <person name="Wuest F."/>
        </authorList>
    </citation>
    <scope>NUCLEOTIDE SEQUENCE [LARGE SCALE GENOMIC DNA]</scope>
    <source>
        <strain evidence="4">S2_018_000_R2_106</strain>
    </source>
</reference>
<name>A0A6N4RC41_BLAVI</name>
<protein>
    <submittedName>
        <fullName evidence="4">NUDIX domain-containing protein</fullName>
    </submittedName>
</protein>
<evidence type="ECO:0000313" key="4">
    <source>
        <dbReference type="EMBL" id="TKW61582.1"/>
    </source>
</evidence>
<comment type="caution">
    <text evidence="4">The sequence shown here is derived from an EMBL/GenBank/DDBJ whole genome shotgun (WGS) entry which is preliminary data.</text>
</comment>
<evidence type="ECO:0000313" key="5">
    <source>
        <dbReference type="Proteomes" id="UP000320948"/>
    </source>
</evidence>
<dbReference type="PANTHER" id="PTHR43046">
    <property type="entry name" value="GDP-MANNOSE MANNOSYL HYDROLASE"/>
    <property type="match status" value="1"/>
</dbReference>
<dbReference type="InterPro" id="IPR000086">
    <property type="entry name" value="NUDIX_hydrolase_dom"/>
</dbReference>
<dbReference type="EMBL" id="VAFM01000001">
    <property type="protein sequence ID" value="TKW61582.1"/>
    <property type="molecule type" value="Genomic_DNA"/>
</dbReference>
<comment type="cofactor">
    <cofactor evidence="1">
        <name>Mg(2+)</name>
        <dbReference type="ChEBI" id="CHEBI:18420"/>
    </cofactor>
</comment>
<organism evidence="4 5">
    <name type="scientific">Blastochloris viridis</name>
    <name type="common">Rhodopseudomonas viridis</name>
    <dbReference type="NCBI Taxonomy" id="1079"/>
    <lineage>
        <taxon>Bacteria</taxon>
        <taxon>Pseudomonadati</taxon>
        <taxon>Pseudomonadota</taxon>
        <taxon>Alphaproteobacteria</taxon>
        <taxon>Hyphomicrobiales</taxon>
        <taxon>Blastochloridaceae</taxon>
        <taxon>Blastochloris</taxon>
    </lineage>
</organism>
<gene>
    <name evidence="4" type="ORF">DI628_02865</name>
</gene>
<keyword evidence="2" id="KW-0378">Hydrolase</keyword>
<dbReference type="GO" id="GO:0016787">
    <property type="term" value="F:hydrolase activity"/>
    <property type="evidence" value="ECO:0007669"/>
    <property type="project" value="UniProtKB-KW"/>
</dbReference>
<dbReference type="AlphaFoldDB" id="A0A6N4RC41"/>
<proteinExistence type="predicted"/>
<evidence type="ECO:0000256" key="2">
    <source>
        <dbReference type="ARBA" id="ARBA00022801"/>
    </source>
</evidence>
<dbReference type="PANTHER" id="PTHR43046:SF2">
    <property type="entry name" value="8-OXO-DGTP DIPHOSPHATASE-RELATED"/>
    <property type="match status" value="1"/>
</dbReference>
<dbReference type="PROSITE" id="PS51462">
    <property type="entry name" value="NUDIX"/>
    <property type="match status" value="1"/>
</dbReference>
<dbReference type="Proteomes" id="UP000320948">
    <property type="component" value="Unassembled WGS sequence"/>
</dbReference>
<dbReference type="InterPro" id="IPR015797">
    <property type="entry name" value="NUDIX_hydrolase-like_dom_sf"/>
</dbReference>